<dbReference type="CDD" id="cd00038">
    <property type="entry name" value="CAP_ED"/>
    <property type="match status" value="1"/>
</dbReference>
<evidence type="ECO:0000256" key="3">
    <source>
        <dbReference type="ARBA" id="ARBA00023163"/>
    </source>
</evidence>
<dbReference type="Gene3D" id="2.60.120.10">
    <property type="entry name" value="Jelly Rolls"/>
    <property type="match status" value="1"/>
</dbReference>
<comment type="caution">
    <text evidence="6">The sequence shown here is derived from an EMBL/GenBank/DDBJ whole genome shotgun (WGS) entry which is preliminary data.</text>
</comment>
<dbReference type="InterPro" id="IPR000595">
    <property type="entry name" value="cNMP-bd_dom"/>
</dbReference>
<name>A0ABQ1LA85_9BACT</name>
<dbReference type="InterPro" id="IPR050397">
    <property type="entry name" value="Env_Response_Regulators"/>
</dbReference>
<keyword evidence="2" id="KW-0238">DNA-binding</keyword>
<feature type="domain" description="HTH crp-type" evidence="5">
    <location>
        <begin position="148"/>
        <end position="211"/>
    </location>
</feature>
<protein>
    <submittedName>
        <fullName evidence="6">Cyclic nucleotide-binding protein</fullName>
    </submittedName>
</protein>
<evidence type="ECO:0000313" key="7">
    <source>
        <dbReference type="Proteomes" id="UP000636010"/>
    </source>
</evidence>
<dbReference type="PANTHER" id="PTHR24567:SF26">
    <property type="entry name" value="REGULATORY PROTEIN YEIL"/>
    <property type="match status" value="1"/>
</dbReference>
<dbReference type="RefSeq" id="WP_188460127.1">
    <property type="nucleotide sequence ID" value="NZ_BAABHU010000001.1"/>
</dbReference>
<dbReference type="EMBL" id="BMEC01000001">
    <property type="protein sequence ID" value="GGC21882.1"/>
    <property type="molecule type" value="Genomic_DNA"/>
</dbReference>
<dbReference type="Pfam" id="PF13545">
    <property type="entry name" value="HTH_Crp_2"/>
    <property type="match status" value="1"/>
</dbReference>
<dbReference type="InterPro" id="IPR036390">
    <property type="entry name" value="WH_DNA-bd_sf"/>
</dbReference>
<evidence type="ECO:0000256" key="2">
    <source>
        <dbReference type="ARBA" id="ARBA00023125"/>
    </source>
</evidence>
<feature type="domain" description="Cyclic nucleotide-binding" evidence="4">
    <location>
        <begin position="21"/>
        <end position="134"/>
    </location>
</feature>
<dbReference type="InterPro" id="IPR014710">
    <property type="entry name" value="RmlC-like_jellyroll"/>
</dbReference>
<dbReference type="SMART" id="SM00419">
    <property type="entry name" value="HTH_CRP"/>
    <property type="match status" value="1"/>
</dbReference>
<sequence>MVNLESVNQILNELIAEAPLREEILSLGRLRKVKAGQTVISPNQSAGEMPLVIKGLLRVMRHDEKGNEVFLYYLEGGHTCAMSITCCLEGKKSTFHVVAEEDTEMWMMPTAYLDSWIQKYPSFRKFVFQSYQMRFDELLQTVDSLVFMNLDERLYNYLLDKKQATGSFEINKTHQQIADELNTSRVVVSRVLKKLEKEEKIEQHRNKIEIL</sequence>
<dbReference type="PROSITE" id="PS50042">
    <property type="entry name" value="CNMP_BINDING_3"/>
    <property type="match status" value="1"/>
</dbReference>
<dbReference type="Gene3D" id="1.10.10.10">
    <property type="entry name" value="Winged helix-like DNA-binding domain superfamily/Winged helix DNA-binding domain"/>
    <property type="match status" value="1"/>
</dbReference>
<keyword evidence="1" id="KW-0805">Transcription regulation</keyword>
<evidence type="ECO:0000256" key="1">
    <source>
        <dbReference type="ARBA" id="ARBA00023015"/>
    </source>
</evidence>
<evidence type="ECO:0000313" key="6">
    <source>
        <dbReference type="EMBL" id="GGC21882.1"/>
    </source>
</evidence>
<proteinExistence type="predicted"/>
<dbReference type="InterPro" id="IPR018490">
    <property type="entry name" value="cNMP-bd_dom_sf"/>
</dbReference>
<dbReference type="SUPFAM" id="SSF51206">
    <property type="entry name" value="cAMP-binding domain-like"/>
    <property type="match status" value="1"/>
</dbReference>
<reference evidence="7" key="1">
    <citation type="journal article" date="2019" name="Int. J. Syst. Evol. Microbiol.">
        <title>The Global Catalogue of Microorganisms (GCM) 10K type strain sequencing project: providing services to taxonomists for standard genome sequencing and annotation.</title>
        <authorList>
            <consortium name="The Broad Institute Genomics Platform"/>
            <consortium name="The Broad Institute Genome Sequencing Center for Infectious Disease"/>
            <person name="Wu L."/>
            <person name="Ma J."/>
        </authorList>
    </citation>
    <scope>NUCLEOTIDE SEQUENCE [LARGE SCALE GENOMIC DNA]</scope>
    <source>
        <strain evidence="7">CGMCC 1.10832</strain>
    </source>
</reference>
<dbReference type="SUPFAM" id="SSF46785">
    <property type="entry name" value="Winged helix' DNA-binding domain"/>
    <property type="match status" value="1"/>
</dbReference>
<dbReference type="InterPro" id="IPR036388">
    <property type="entry name" value="WH-like_DNA-bd_sf"/>
</dbReference>
<evidence type="ECO:0000259" key="5">
    <source>
        <dbReference type="PROSITE" id="PS51063"/>
    </source>
</evidence>
<dbReference type="PROSITE" id="PS51063">
    <property type="entry name" value="HTH_CRP_2"/>
    <property type="match status" value="1"/>
</dbReference>
<dbReference type="Pfam" id="PF00027">
    <property type="entry name" value="cNMP_binding"/>
    <property type="match status" value="1"/>
</dbReference>
<keyword evidence="3" id="KW-0804">Transcription</keyword>
<organism evidence="6 7">
    <name type="scientific">Marivirga lumbricoides</name>
    <dbReference type="NCBI Taxonomy" id="1046115"/>
    <lineage>
        <taxon>Bacteria</taxon>
        <taxon>Pseudomonadati</taxon>
        <taxon>Bacteroidota</taxon>
        <taxon>Cytophagia</taxon>
        <taxon>Cytophagales</taxon>
        <taxon>Marivirgaceae</taxon>
        <taxon>Marivirga</taxon>
    </lineage>
</organism>
<accession>A0ABQ1LA85</accession>
<dbReference type="Proteomes" id="UP000636010">
    <property type="component" value="Unassembled WGS sequence"/>
</dbReference>
<dbReference type="PANTHER" id="PTHR24567">
    <property type="entry name" value="CRP FAMILY TRANSCRIPTIONAL REGULATORY PROTEIN"/>
    <property type="match status" value="1"/>
</dbReference>
<evidence type="ECO:0000259" key="4">
    <source>
        <dbReference type="PROSITE" id="PS50042"/>
    </source>
</evidence>
<dbReference type="InterPro" id="IPR012318">
    <property type="entry name" value="HTH_CRP"/>
</dbReference>
<keyword evidence="7" id="KW-1185">Reference proteome</keyword>
<gene>
    <name evidence="6" type="ORF">GCM10011506_03920</name>
</gene>